<dbReference type="Pfam" id="PF01872">
    <property type="entry name" value="RibD_C"/>
    <property type="match status" value="1"/>
</dbReference>
<dbReference type="InterPro" id="IPR050765">
    <property type="entry name" value="Riboflavin_Biosynth_HTPR"/>
</dbReference>
<reference evidence="2 3" key="1">
    <citation type="submission" date="2020-08" db="EMBL/GenBank/DDBJ databases">
        <title>Genemic of Streptomyces polyaspartic.</title>
        <authorList>
            <person name="Liu W."/>
        </authorList>
    </citation>
    <scope>NUCLEOTIDE SEQUENCE [LARGE SCALE GENOMIC DNA]</scope>
    <source>
        <strain evidence="2 3">TRM66268-LWL</strain>
    </source>
</reference>
<dbReference type="Proteomes" id="UP000642284">
    <property type="component" value="Unassembled WGS sequence"/>
</dbReference>
<accession>A0ABR7SB64</accession>
<comment type="caution">
    <text evidence="2">The sequence shown here is derived from an EMBL/GenBank/DDBJ whole genome shotgun (WGS) entry which is preliminary data.</text>
</comment>
<evidence type="ECO:0000313" key="2">
    <source>
        <dbReference type="EMBL" id="MBC9711583.1"/>
    </source>
</evidence>
<feature type="domain" description="Bacterial bifunctional deaminase-reductase C-terminal" evidence="1">
    <location>
        <begin position="2"/>
        <end position="176"/>
    </location>
</feature>
<dbReference type="RefSeq" id="WP_187812087.1">
    <property type="nucleotide sequence ID" value="NZ_JACTVJ010000002.1"/>
</dbReference>
<proteinExistence type="predicted"/>
<dbReference type="EMBL" id="JACTVJ010000002">
    <property type="protein sequence ID" value="MBC9711583.1"/>
    <property type="molecule type" value="Genomic_DNA"/>
</dbReference>
<dbReference type="InterPro" id="IPR024072">
    <property type="entry name" value="DHFR-like_dom_sf"/>
</dbReference>
<dbReference type="SUPFAM" id="SSF53597">
    <property type="entry name" value="Dihydrofolate reductase-like"/>
    <property type="match status" value="1"/>
</dbReference>
<name>A0ABR7SB64_9ACTN</name>
<dbReference type="PANTHER" id="PTHR38011">
    <property type="entry name" value="DIHYDROFOLATE REDUCTASE FAMILY PROTEIN (AFU_ORTHOLOGUE AFUA_8G06820)"/>
    <property type="match status" value="1"/>
</dbReference>
<dbReference type="PANTHER" id="PTHR38011:SF11">
    <property type="entry name" value="2,5-DIAMINO-6-RIBOSYLAMINO-4(3H)-PYRIMIDINONE 5'-PHOSPHATE REDUCTASE"/>
    <property type="match status" value="1"/>
</dbReference>
<evidence type="ECO:0000313" key="3">
    <source>
        <dbReference type="Proteomes" id="UP000642284"/>
    </source>
</evidence>
<sequence>MLIHFLTQSADGYIEGPDGEFDWPHMGPELSAYSQALGDKADAFLYGRKVWDMMSGFWPKAEEYSDDPHDLAFAPIWRAMPKYVVSRTLEKADWNTEVISTDVAAEVAALKEGGKQIMMFGGSELATELTDAGLIDEWVLVINPVFLGGGKPAYGPMAGRTRLRQVESRVMDGKVTLLRFVRENEAG</sequence>
<evidence type="ECO:0000259" key="1">
    <source>
        <dbReference type="Pfam" id="PF01872"/>
    </source>
</evidence>
<protein>
    <submittedName>
        <fullName evidence="2">Dihydrofolate reductase family protein</fullName>
    </submittedName>
</protein>
<gene>
    <name evidence="2" type="ORF">H9Y04_03235</name>
</gene>
<organism evidence="2 3">
    <name type="scientific">Streptomyces polyasparticus</name>
    <dbReference type="NCBI Taxonomy" id="2767826"/>
    <lineage>
        <taxon>Bacteria</taxon>
        <taxon>Bacillati</taxon>
        <taxon>Actinomycetota</taxon>
        <taxon>Actinomycetes</taxon>
        <taxon>Kitasatosporales</taxon>
        <taxon>Streptomycetaceae</taxon>
        <taxon>Streptomyces</taxon>
    </lineage>
</organism>
<keyword evidence="3" id="KW-1185">Reference proteome</keyword>
<dbReference type="Gene3D" id="3.40.430.10">
    <property type="entry name" value="Dihydrofolate Reductase, subunit A"/>
    <property type="match status" value="1"/>
</dbReference>
<dbReference type="InterPro" id="IPR002734">
    <property type="entry name" value="RibDG_C"/>
</dbReference>